<organism evidence="4 5">
    <name type="scientific">Salmonella enterica I</name>
    <dbReference type="NCBI Taxonomy" id="59201"/>
    <lineage>
        <taxon>Bacteria</taxon>
        <taxon>Pseudomonadati</taxon>
        <taxon>Pseudomonadota</taxon>
        <taxon>Gammaproteobacteria</taxon>
        <taxon>Enterobacterales</taxon>
        <taxon>Enterobacteriaceae</taxon>
        <taxon>Salmonella</taxon>
    </lineage>
</organism>
<dbReference type="InterPro" id="IPR005318">
    <property type="entry name" value="OM_porin_bac"/>
</dbReference>
<dbReference type="GO" id="GO:0016020">
    <property type="term" value="C:membrane"/>
    <property type="evidence" value="ECO:0007669"/>
    <property type="project" value="InterPro"/>
</dbReference>
<keyword evidence="3" id="KW-0732">Signal</keyword>
<dbReference type="InterPro" id="IPR023614">
    <property type="entry name" value="Porin_dom_sf"/>
</dbReference>
<reference evidence="4 5" key="1">
    <citation type="submission" date="2018-12" db="EMBL/GenBank/DDBJ databases">
        <authorList>
            <consortium name="Pathogen Informatics"/>
        </authorList>
    </citation>
    <scope>NUCLEOTIDE SEQUENCE [LARGE SCALE GENOMIC DNA]</scope>
    <source>
        <strain evidence="4 5">NCTC8271</strain>
    </source>
</reference>
<gene>
    <name evidence="4" type="primary">ybfM_1</name>
    <name evidence="4" type="ORF">NCTC8271_04066</name>
</gene>
<evidence type="ECO:0000256" key="2">
    <source>
        <dbReference type="ARBA" id="ARBA00022448"/>
    </source>
</evidence>
<evidence type="ECO:0000256" key="3">
    <source>
        <dbReference type="ARBA" id="ARBA00022729"/>
    </source>
</evidence>
<evidence type="ECO:0000256" key="1">
    <source>
        <dbReference type="ARBA" id="ARBA00009075"/>
    </source>
</evidence>
<protein>
    <submittedName>
        <fullName evidence="4">Outer membrane protein</fullName>
    </submittedName>
</protein>
<dbReference type="PANTHER" id="PTHR34596:SF2">
    <property type="entry name" value="CHITOPORIN"/>
    <property type="match status" value="1"/>
</dbReference>
<proteinExistence type="inferred from homology"/>
<name>A0A447PPH5_SALET</name>
<evidence type="ECO:0000313" key="5">
    <source>
        <dbReference type="Proteomes" id="UP000273655"/>
    </source>
</evidence>
<dbReference type="Gene3D" id="2.40.160.10">
    <property type="entry name" value="Porin"/>
    <property type="match status" value="1"/>
</dbReference>
<dbReference type="GO" id="GO:0015288">
    <property type="term" value="F:porin activity"/>
    <property type="evidence" value="ECO:0007669"/>
    <property type="project" value="TreeGrafter"/>
</dbReference>
<dbReference type="AlphaFoldDB" id="A0A447PPH5"/>
<keyword evidence="2" id="KW-0813">Transport</keyword>
<evidence type="ECO:0000313" key="4">
    <source>
        <dbReference type="EMBL" id="VEA40943.1"/>
    </source>
</evidence>
<comment type="similarity">
    <text evidence="1">Belongs to the outer membrane porin (Opr) (TC 1.B.25) family.</text>
</comment>
<dbReference type="GO" id="GO:0015772">
    <property type="term" value="P:oligosaccharide transport"/>
    <property type="evidence" value="ECO:0007669"/>
    <property type="project" value="TreeGrafter"/>
</dbReference>
<sequence length="153" mass="17137">MVDLRLEGTWVKADGQQGYFLQRMTPTYASSNGRLDIWWDNRSDFNANGEKAVFFGAMYDLKNWNLPGWAVGASYVYAWDAKPATWQSNPDAYYDKKPHYRRVLIQSGCGLYPAGGACQRHHVPNCTLPNMTTTPIFQAGAVVTATSSRMSVT</sequence>
<dbReference type="EMBL" id="LR134148">
    <property type="protein sequence ID" value="VEA40943.1"/>
    <property type="molecule type" value="Genomic_DNA"/>
</dbReference>
<dbReference type="Proteomes" id="UP000273655">
    <property type="component" value="Chromosome 1"/>
</dbReference>
<accession>A0A447PPH5</accession>
<dbReference type="PANTHER" id="PTHR34596">
    <property type="entry name" value="CHITOPORIN"/>
    <property type="match status" value="1"/>
</dbReference>